<accession>A0A8J2P6L7</accession>
<reference evidence="1" key="1">
    <citation type="submission" date="2021-06" db="EMBL/GenBank/DDBJ databases">
        <authorList>
            <person name="Hodson N. C."/>
            <person name="Mongue J. A."/>
            <person name="Jaron S. K."/>
        </authorList>
    </citation>
    <scope>NUCLEOTIDE SEQUENCE</scope>
</reference>
<dbReference type="AlphaFoldDB" id="A0A8J2P6L7"/>
<comment type="caution">
    <text evidence="1">The sequence shown here is derived from an EMBL/GenBank/DDBJ whole genome shotgun (WGS) entry which is preliminary data.</text>
</comment>
<protein>
    <submittedName>
        <fullName evidence="1">Uncharacterized protein</fullName>
    </submittedName>
</protein>
<evidence type="ECO:0000313" key="2">
    <source>
        <dbReference type="Proteomes" id="UP000708208"/>
    </source>
</evidence>
<organism evidence="1 2">
    <name type="scientific">Allacma fusca</name>
    <dbReference type="NCBI Taxonomy" id="39272"/>
    <lineage>
        <taxon>Eukaryota</taxon>
        <taxon>Metazoa</taxon>
        <taxon>Ecdysozoa</taxon>
        <taxon>Arthropoda</taxon>
        <taxon>Hexapoda</taxon>
        <taxon>Collembola</taxon>
        <taxon>Symphypleona</taxon>
        <taxon>Sminthuridae</taxon>
        <taxon>Allacma</taxon>
    </lineage>
</organism>
<gene>
    <name evidence="1" type="ORF">AFUS01_LOCUS21661</name>
</gene>
<proteinExistence type="predicted"/>
<dbReference type="EMBL" id="CAJVCH010245008">
    <property type="protein sequence ID" value="CAG7733204.1"/>
    <property type="molecule type" value="Genomic_DNA"/>
</dbReference>
<dbReference type="Proteomes" id="UP000708208">
    <property type="component" value="Unassembled WGS sequence"/>
</dbReference>
<keyword evidence="2" id="KW-1185">Reference proteome</keyword>
<name>A0A8J2P6L7_9HEXA</name>
<sequence length="220" mass="24870">MSNFRDFVGQRWFNDTHQWAERESESTNRATAGDITSGFDELKWAGITVITDAAPQPEIHGRDDCRRKARFCPNVTDLPIGDTWIATNFITFGISCLHPQYLDRNCTSGCIFLTLKNSDQAIEFPDISNISIPCTPKSVTKAAVIIKMIKTGRITIRLVARSDSKDTFVEKSLRVLLTKEIRSCIEYFYGIAEIRVILSDLKEFVIGFSNLPVIPRVLDM</sequence>
<evidence type="ECO:0000313" key="1">
    <source>
        <dbReference type="EMBL" id="CAG7733204.1"/>
    </source>
</evidence>